<dbReference type="RefSeq" id="WP_080065274.1">
    <property type="nucleotide sequence ID" value="NZ_MZGX01000019.1"/>
</dbReference>
<evidence type="ECO:0000313" key="7">
    <source>
        <dbReference type="Proteomes" id="UP000191554"/>
    </source>
</evidence>
<dbReference type="GO" id="GO:0008270">
    <property type="term" value="F:zinc ion binding"/>
    <property type="evidence" value="ECO:0007669"/>
    <property type="project" value="InterPro"/>
</dbReference>
<keyword evidence="4" id="KW-0862">Zinc</keyword>
<gene>
    <name evidence="6" type="ORF">CLHUN_28220</name>
</gene>
<evidence type="ECO:0000313" key="6">
    <source>
        <dbReference type="EMBL" id="OPX43274.1"/>
    </source>
</evidence>
<dbReference type="EMBL" id="MZGX01000019">
    <property type="protein sequence ID" value="OPX43274.1"/>
    <property type="molecule type" value="Genomic_DNA"/>
</dbReference>
<organism evidence="6 7">
    <name type="scientific">Ruminiclostridium hungatei</name>
    <name type="common">Clostridium hungatei</name>
    <dbReference type="NCBI Taxonomy" id="48256"/>
    <lineage>
        <taxon>Bacteria</taxon>
        <taxon>Bacillati</taxon>
        <taxon>Bacillota</taxon>
        <taxon>Clostridia</taxon>
        <taxon>Eubacteriales</taxon>
        <taxon>Oscillospiraceae</taxon>
        <taxon>Ruminiclostridium</taxon>
    </lineage>
</organism>
<accession>A0A1V4SHJ8</accession>
<dbReference type="OrthoDB" id="3669864at2"/>
<dbReference type="GO" id="GO:0031012">
    <property type="term" value="C:extracellular matrix"/>
    <property type="evidence" value="ECO:0007669"/>
    <property type="project" value="InterPro"/>
</dbReference>
<proteinExistence type="predicted"/>
<dbReference type="InterPro" id="IPR024079">
    <property type="entry name" value="MetalloPept_cat_dom_sf"/>
</dbReference>
<dbReference type="AlphaFoldDB" id="A0A1V4SHJ8"/>
<keyword evidence="7" id="KW-1185">Reference proteome</keyword>
<keyword evidence="2" id="KW-0479">Metal-binding</keyword>
<dbReference type="Proteomes" id="UP000191554">
    <property type="component" value="Unassembled WGS sequence"/>
</dbReference>
<evidence type="ECO:0000256" key="3">
    <source>
        <dbReference type="ARBA" id="ARBA00022801"/>
    </source>
</evidence>
<name>A0A1V4SHJ8_RUMHU</name>
<dbReference type="InterPro" id="IPR001818">
    <property type="entry name" value="Pept_M10_metallopeptidase"/>
</dbReference>
<reference evidence="6 7" key="1">
    <citation type="submission" date="2017-03" db="EMBL/GenBank/DDBJ databases">
        <title>Genome sequence of Clostridium hungatei DSM 14427.</title>
        <authorList>
            <person name="Poehlein A."/>
            <person name="Daniel R."/>
        </authorList>
    </citation>
    <scope>NUCLEOTIDE SEQUENCE [LARGE SCALE GENOMIC DNA]</scope>
    <source>
        <strain evidence="6 7">DSM 14427</strain>
    </source>
</reference>
<keyword evidence="3" id="KW-0378">Hydrolase</keyword>
<comment type="caution">
    <text evidence="6">The sequence shown here is derived from an EMBL/GenBank/DDBJ whole genome shotgun (WGS) entry which is preliminary data.</text>
</comment>
<feature type="domain" description="Peptidase M10 metallopeptidase" evidence="5">
    <location>
        <begin position="41"/>
        <end position="160"/>
    </location>
</feature>
<dbReference type="SUPFAM" id="SSF55486">
    <property type="entry name" value="Metalloproteases ('zincins'), catalytic domain"/>
    <property type="match status" value="1"/>
</dbReference>
<evidence type="ECO:0000259" key="5">
    <source>
        <dbReference type="Pfam" id="PF00413"/>
    </source>
</evidence>
<evidence type="ECO:0000256" key="2">
    <source>
        <dbReference type="ARBA" id="ARBA00022723"/>
    </source>
</evidence>
<dbReference type="Gene3D" id="3.40.390.10">
    <property type="entry name" value="Collagenase (Catalytic Domain)"/>
    <property type="match status" value="1"/>
</dbReference>
<evidence type="ECO:0000256" key="4">
    <source>
        <dbReference type="ARBA" id="ARBA00022833"/>
    </source>
</evidence>
<dbReference type="GO" id="GO:0006508">
    <property type="term" value="P:proteolysis"/>
    <property type="evidence" value="ECO:0007669"/>
    <property type="project" value="UniProtKB-KW"/>
</dbReference>
<sequence length="214" mass="23809">MTKKRILIGLGFAIMLVICTFSVLAYTLAPTRPTAKNLSFYTNGMTQTQKNAAMEAAYTWSCVTRGISFGTLGDRTGKISFDDSFSDVGFMDFNVIDWYYQIPTTASGYCWTDQNNNYNKFDIVLNSNCSWGSGNSSNYLDMQGNFTHEFGHAAGLGHSGTMPGNGSPANTPAAYYPTMWPNTTDVWGNNVTYYWRTLENDDISGVQYVYTLIK</sequence>
<evidence type="ECO:0000256" key="1">
    <source>
        <dbReference type="ARBA" id="ARBA00022670"/>
    </source>
</evidence>
<keyword evidence="1" id="KW-0645">Protease</keyword>
<dbReference type="GO" id="GO:0004222">
    <property type="term" value="F:metalloendopeptidase activity"/>
    <property type="evidence" value="ECO:0007669"/>
    <property type="project" value="InterPro"/>
</dbReference>
<protein>
    <recommendedName>
        <fullName evidence="5">Peptidase M10 metallopeptidase domain-containing protein</fullName>
    </recommendedName>
</protein>
<dbReference type="Pfam" id="PF00413">
    <property type="entry name" value="Peptidase_M10"/>
    <property type="match status" value="1"/>
</dbReference>